<organism evidence="1">
    <name type="scientific">Oryza sativa subsp. japonica</name>
    <name type="common">Rice</name>
    <dbReference type="NCBI Taxonomy" id="39947"/>
    <lineage>
        <taxon>Eukaryota</taxon>
        <taxon>Viridiplantae</taxon>
        <taxon>Streptophyta</taxon>
        <taxon>Embryophyta</taxon>
        <taxon>Tracheophyta</taxon>
        <taxon>Spermatophyta</taxon>
        <taxon>Magnoliopsida</taxon>
        <taxon>Liliopsida</taxon>
        <taxon>Poales</taxon>
        <taxon>Poaceae</taxon>
        <taxon>BOP clade</taxon>
        <taxon>Oryzoideae</taxon>
        <taxon>Oryzeae</taxon>
        <taxon>Oryzinae</taxon>
        <taxon>Oryza</taxon>
        <taxon>Oryza sativa</taxon>
    </lineage>
</organism>
<evidence type="ECO:0000313" key="1">
    <source>
        <dbReference type="EMBL" id="EEE52929.1"/>
    </source>
</evidence>
<accession>B9GCC2</accession>
<name>B9GCC2_ORYSJ</name>
<protein>
    <submittedName>
        <fullName evidence="1">Uncharacterized protein</fullName>
    </submittedName>
</protein>
<reference evidence="1" key="1">
    <citation type="journal article" date="2005" name="PLoS Biol.">
        <title>The genomes of Oryza sativa: a history of duplications.</title>
        <authorList>
            <person name="Yu J."/>
            <person name="Wang J."/>
            <person name="Lin W."/>
            <person name="Li S."/>
            <person name="Li H."/>
            <person name="Zhou J."/>
            <person name="Ni P."/>
            <person name="Dong W."/>
            <person name="Hu S."/>
            <person name="Zeng C."/>
            <person name="Zhang J."/>
            <person name="Zhang Y."/>
            <person name="Li R."/>
            <person name="Xu Z."/>
            <person name="Li S."/>
            <person name="Li X."/>
            <person name="Zheng H."/>
            <person name="Cong L."/>
            <person name="Lin L."/>
            <person name="Yin J."/>
            <person name="Geng J."/>
            <person name="Li G."/>
            <person name="Shi J."/>
            <person name="Liu J."/>
            <person name="Lv H."/>
            <person name="Li J."/>
            <person name="Wang J."/>
            <person name="Deng Y."/>
            <person name="Ran L."/>
            <person name="Shi X."/>
            <person name="Wang X."/>
            <person name="Wu Q."/>
            <person name="Li C."/>
            <person name="Ren X."/>
            <person name="Wang J."/>
            <person name="Wang X."/>
            <person name="Li D."/>
            <person name="Liu D."/>
            <person name="Zhang X."/>
            <person name="Ji Z."/>
            <person name="Zhao W."/>
            <person name="Sun Y."/>
            <person name="Zhang Z."/>
            <person name="Bao J."/>
            <person name="Han Y."/>
            <person name="Dong L."/>
            <person name="Ji J."/>
            <person name="Chen P."/>
            <person name="Wu S."/>
            <person name="Liu J."/>
            <person name="Xiao Y."/>
            <person name="Bu D."/>
            <person name="Tan J."/>
            <person name="Yang L."/>
            <person name="Ye C."/>
            <person name="Zhang J."/>
            <person name="Xu J."/>
            <person name="Zhou Y."/>
            <person name="Yu Y."/>
            <person name="Zhang B."/>
            <person name="Zhuang S."/>
            <person name="Wei H."/>
            <person name="Liu B."/>
            <person name="Lei M."/>
            <person name="Yu H."/>
            <person name="Li Y."/>
            <person name="Xu H."/>
            <person name="Wei S."/>
            <person name="He X."/>
            <person name="Fang L."/>
            <person name="Zhang Z."/>
            <person name="Zhang Y."/>
            <person name="Huang X."/>
            <person name="Su Z."/>
            <person name="Tong W."/>
            <person name="Li J."/>
            <person name="Tong Z."/>
            <person name="Li S."/>
            <person name="Ye J."/>
            <person name="Wang L."/>
            <person name="Fang L."/>
            <person name="Lei T."/>
            <person name="Chen C."/>
            <person name="Chen H."/>
            <person name="Xu Z."/>
            <person name="Li H."/>
            <person name="Huang H."/>
            <person name="Zhang F."/>
            <person name="Xu H."/>
            <person name="Li N."/>
            <person name="Zhao C."/>
            <person name="Li S."/>
            <person name="Dong L."/>
            <person name="Huang Y."/>
            <person name="Li L."/>
            <person name="Xi Y."/>
            <person name="Qi Q."/>
            <person name="Li W."/>
            <person name="Zhang B."/>
            <person name="Hu W."/>
            <person name="Zhang Y."/>
            <person name="Tian X."/>
            <person name="Jiao Y."/>
            <person name="Liang X."/>
            <person name="Jin J."/>
            <person name="Gao L."/>
            <person name="Zheng W."/>
            <person name="Hao B."/>
            <person name="Liu S."/>
            <person name="Wang W."/>
            <person name="Yuan L."/>
            <person name="Cao M."/>
            <person name="McDermott J."/>
            <person name="Samudrala R."/>
            <person name="Wang J."/>
            <person name="Wong G.K."/>
            <person name="Yang H."/>
        </authorList>
    </citation>
    <scope>NUCLEOTIDE SEQUENCE [LARGE SCALE GENOMIC DNA]</scope>
</reference>
<dbReference type="Proteomes" id="UP000007752">
    <property type="component" value="Chromosome 12"/>
</dbReference>
<sequence>MEDNGDVEEDVVYAMAEVVQNSKSLRLLECSLFKRCHFPVRLSGLKHLRHVKISML</sequence>
<dbReference type="AlphaFoldDB" id="B9GCC2"/>
<proteinExistence type="predicted"/>
<gene>
    <name evidence="1" type="ORF">OsJ_35554</name>
</gene>
<reference evidence="1" key="2">
    <citation type="submission" date="2008-12" db="EMBL/GenBank/DDBJ databases">
        <title>Improved gene annotation of the rice (Oryza sativa) genomes.</title>
        <authorList>
            <person name="Wang J."/>
            <person name="Li R."/>
            <person name="Fan W."/>
            <person name="Huang Q."/>
            <person name="Zhang J."/>
            <person name="Zhou Y."/>
            <person name="Hu Y."/>
            <person name="Zi S."/>
            <person name="Li J."/>
            <person name="Ni P."/>
            <person name="Zheng H."/>
            <person name="Zhang Y."/>
            <person name="Zhao M."/>
            <person name="Hao Q."/>
            <person name="McDermott J."/>
            <person name="Samudrala R."/>
            <person name="Kristiansen K."/>
            <person name="Wong G.K.-S."/>
        </authorList>
    </citation>
    <scope>NUCLEOTIDE SEQUENCE</scope>
</reference>
<dbReference type="EMBL" id="CM000149">
    <property type="protein sequence ID" value="EEE52929.1"/>
    <property type="molecule type" value="Genomic_DNA"/>
</dbReference>